<dbReference type="PANTHER" id="PTHR11848">
    <property type="entry name" value="TGF-BETA FAMILY"/>
    <property type="match status" value="1"/>
</dbReference>
<proteinExistence type="inferred from homology"/>
<dbReference type="Gene3D" id="2.10.90.10">
    <property type="entry name" value="Cystine-knot cytokines"/>
    <property type="match status" value="1"/>
</dbReference>
<feature type="region of interest" description="Disordered" evidence="7">
    <location>
        <begin position="296"/>
        <end position="336"/>
    </location>
</feature>
<feature type="compositionally biased region" description="Polar residues" evidence="7">
    <location>
        <begin position="354"/>
        <end position="370"/>
    </location>
</feature>
<protein>
    <recommendedName>
        <fullName evidence="8">TGF-beta family profile domain-containing protein</fullName>
    </recommendedName>
</protein>
<evidence type="ECO:0000313" key="9">
    <source>
        <dbReference type="EnsemblMetazoa" id="AALFPA23_003895.P4549"/>
    </source>
</evidence>
<feature type="region of interest" description="Disordered" evidence="7">
    <location>
        <begin position="135"/>
        <end position="162"/>
    </location>
</feature>
<evidence type="ECO:0000259" key="8">
    <source>
        <dbReference type="PROSITE" id="PS51362"/>
    </source>
</evidence>
<feature type="region of interest" description="Disordered" evidence="7">
    <location>
        <begin position="350"/>
        <end position="418"/>
    </location>
</feature>
<feature type="domain" description="TGF-beta family profile" evidence="8">
    <location>
        <begin position="517"/>
        <end position="650"/>
    </location>
</feature>
<dbReference type="CDD" id="cd13755">
    <property type="entry name" value="TGF_beta_maverick"/>
    <property type="match status" value="1"/>
</dbReference>
<dbReference type="Proteomes" id="UP000069940">
    <property type="component" value="Unassembled WGS sequence"/>
</dbReference>
<feature type="region of interest" description="Disordered" evidence="7">
    <location>
        <begin position="1"/>
        <end position="33"/>
    </location>
</feature>
<dbReference type="PROSITE" id="PS51362">
    <property type="entry name" value="TGF_BETA_2"/>
    <property type="match status" value="1"/>
</dbReference>
<dbReference type="InterPro" id="IPR001839">
    <property type="entry name" value="TGF-b_C"/>
</dbReference>
<keyword evidence="3" id="KW-0964">Secreted</keyword>
<dbReference type="Pfam" id="PF00019">
    <property type="entry name" value="TGF_beta"/>
    <property type="match status" value="1"/>
</dbReference>
<feature type="compositionally biased region" description="Basic residues" evidence="7">
    <location>
        <begin position="381"/>
        <end position="394"/>
    </location>
</feature>
<keyword evidence="4 6" id="KW-0339">Growth factor</keyword>
<dbReference type="InterPro" id="IPR029034">
    <property type="entry name" value="Cystine-knot_cytokine"/>
</dbReference>
<dbReference type="InterPro" id="IPR017948">
    <property type="entry name" value="TGFb_CS"/>
</dbReference>
<feature type="compositionally biased region" description="Polar residues" evidence="7">
    <location>
        <begin position="1"/>
        <end position="10"/>
    </location>
</feature>
<dbReference type="PROSITE" id="PS00250">
    <property type="entry name" value="TGF_BETA_1"/>
    <property type="match status" value="1"/>
</dbReference>
<dbReference type="SMART" id="SM00204">
    <property type="entry name" value="TGFB"/>
    <property type="match status" value="1"/>
</dbReference>
<dbReference type="Gene3D" id="2.60.120.970">
    <property type="match status" value="1"/>
</dbReference>
<comment type="subcellular location">
    <subcellularLocation>
        <location evidence="1">Secreted</location>
    </subcellularLocation>
</comment>
<evidence type="ECO:0000256" key="5">
    <source>
        <dbReference type="ARBA" id="ARBA00023157"/>
    </source>
</evidence>
<feature type="compositionally biased region" description="Polar residues" evidence="7">
    <location>
        <begin position="296"/>
        <end position="313"/>
    </location>
</feature>
<dbReference type="SUPFAM" id="SSF57501">
    <property type="entry name" value="Cystine-knot cytokines"/>
    <property type="match status" value="1"/>
</dbReference>
<organism evidence="9 10">
    <name type="scientific">Aedes albopictus</name>
    <name type="common">Asian tiger mosquito</name>
    <name type="synonym">Stegomyia albopicta</name>
    <dbReference type="NCBI Taxonomy" id="7160"/>
    <lineage>
        <taxon>Eukaryota</taxon>
        <taxon>Metazoa</taxon>
        <taxon>Ecdysozoa</taxon>
        <taxon>Arthropoda</taxon>
        <taxon>Hexapoda</taxon>
        <taxon>Insecta</taxon>
        <taxon>Pterygota</taxon>
        <taxon>Neoptera</taxon>
        <taxon>Endopterygota</taxon>
        <taxon>Diptera</taxon>
        <taxon>Nematocera</taxon>
        <taxon>Culicoidea</taxon>
        <taxon>Culicidae</taxon>
        <taxon>Culicinae</taxon>
        <taxon>Aedini</taxon>
        <taxon>Aedes</taxon>
        <taxon>Stegomyia</taxon>
    </lineage>
</organism>
<dbReference type="EnsemblMetazoa" id="AALFPA23_003895.R4549">
    <property type="protein sequence ID" value="AALFPA23_003895.P4549"/>
    <property type="gene ID" value="AALFPA23_003895"/>
</dbReference>
<name>A0ABM1XY12_AEDAL</name>
<keyword evidence="10" id="KW-1185">Reference proteome</keyword>
<evidence type="ECO:0000256" key="1">
    <source>
        <dbReference type="ARBA" id="ARBA00004613"/>
    </source>
</evidence>
<accession>A0ABM1XY12</accession>
<dbReference type="RefSeq" id="XP_019556549.2">
    <property type="nucleotide sequence ID" value="XM_019701004.3"/>
</dbReference>
<evidence type="ECO:0000256" key="4">
    <source>
        <dbReference type="ARBA" id="ARBA00023030"/>
    </source>
</evidence>
<comment type="similarity">
    <text evidence="2 6">Belongs to the TGF-beta family.</text>
</comment>
<keyword evidence="5" id="KW-1015">Disulfide bond</keyword>
<evidence type="ECO:0000256" key="7">
    <source>
        <dbReference type="SAM" id="MobiDB-lite"/>
    </source>
</evidence>
<evidence type="ECO:0000256" key="6">
    <source>
        <dbReference type="RuleBase" id="RU000354"/>
    </source>
</evidence>
<dbReference type="GeneID" id="109425700"/>
<feature type="compositionally biased region" description="Basic residues" evidence="7">
    <location>
        <begin position="316"/>
        <end position="325"/>
    </location>
</feature>
<dbReference type="InterPro" id="IPR015615">
    <property type="entry name" value="TGF-beta-rel"/>
</dbReference>
<evidence type="ECO:0000256" key="3">
    <source>
        <dbReference type="ARBA" id="ARBA00022525"/>
    </source>
</evidence>
<reference evidence="9" key="2">
    <citation type="submission" date="2025-05" db="UniProtKB">
        <authorList>
            <consortium name="EnsemblMetazoa"/>
        </authorList>
    </citation>
    <scope>IDENTIFICATION</scope>
    <source>
        <strain evidence="9">Foshan</strain>
    </source>
</reference>
<sequence length="650" mass="73371">MGKPVQSRQPPDTGGLHQHPTTTTTAPIPNPPAIETCVNCKRTRHPLPHHRHSHRYPHHYQHPHLHSISPSTKFGRLLLSRSSNLSKFLILLFLSICDNRACRTLPTLAEAASVDSSSTSSTTVPILAATIAASSSSSSSTTPSSSSSTSSSSQNEVSSDSESSVVASVAATSSSFNRTKLQEIVMEGLGLSEIPDVRAMNISQQEYETKYREYLERVNRRNSLRRLLNHQQRQPEHFETDEYDYADEAGLSEQRFLYSFANSDHKLNHQNLRRKRSLNNNYDLVYIRFDIPTRNATTGELTGLNSPSIYNSPSSSHHHHHHHQRHQSELPPISPENIEESSLNIMLTRRQNSEHSTNANSKHQQQSSSPAIALVEDHAPAQHRRRAGRIKFKHNSSGVGGSSSLASDGGNTASHQRSGKSVNLHIYQLVEPYERHWLTSKTIAVADLALNDKKWFQLPLDEAVRTWLDGSRKNLGLEIYCENCYNNGIFVIHDSSPFFNNYEETPVLNVVGKLVQREKRSKVHQRYKPTMRDYLSPPKLTTCTPNNKRCCRHPLLVDLRDIEGFEYIIQPKLFDAGFCRGRCPSKFNPASHHALIQSLLHEHYKYDVPKPCCAPSRMDHIDVLHADPKNPQRLKVTTWSNMRVIECACS</sequence>
<dbReference type="PANTHER" id="PTHR11848:SF119">
    <property type="entry name" value="TGF-BETA FAMILY PROFILE DOMAIN-CONTAINING PROTEIN"/>
    <property type="match status" value="1"/>
</dbReference>
<reference evidence="10" key="1">
    <citation type="journal article" date="2015" name="Proc. Natl. Acad. Sci. U.S.A.">
        <title>Genome sequence of the Asian Tiger mosquito, Aedes albopictus, reveals insights into its biology, genetics, and evolution.</title>
        <authorList>
            <person name="Chen X.G."/>
            <person name="Jiang X."/>
            <person name="Gu J."/>
            <person name="Xu M."/>
            <person name="Wu Y."/>
            <person name="Deng Y."/>
            <person name="Zhang C."/>
            <person name="Bonizzoni M."/>
            <person name="Dermauw W."/>
            <person name="Vontas J."/>
            <person name="Armbruster P."/>
            <person name="Huang X."/>
            <person name="Yang Y."/>
            <person name="Zhang H."/>
            <person name="He W."/>
            <person name="Peng H."/>
            <person name="Liu Y."/>
            <person name="Wu K."/>
            <person name="Chen J."/>
            <person name="Lirakis M."/>
            <person name="Topalis P."/>
            <person name="Van Leeuwen T."/>
            <person name="Hall A.B."/>
            <person name="Jiang X."/>
            <person name="Thorpe C."/>
            <person name="Mueller R.L."/>
            <person name="Sun C."/>
            <person name="Waterhouse R.M."/>
            <person name="Yan G."/>
            <person name="Tu Z.J."/>
            <person name="Fang X."/>
            <person name="James A.A."/>
        </authorList>
    </citation>
    <scope>NUCLEOTIDE SEQUENCE [LARGE SCALE GENOMIC DNA]</scope>
    <source>
        <strain evidence="10">Foshan</strain>
    </source>
</reference>
<evidence type="ECO:0000256" key="2">
    <source>
        <dbReference type="ARBA" id="ARBA00006656"/>
    </source>
</evidence>
<evidence type="ECO:0000313" key="10">
    <source>
        <dbReference type="Proteomes" id="UP000069940"/>
    </source>
</evidence>